<dbReference type="Proteomes" id="UP001152759">
    <property type="component" value="Chromosome 2"/>
</dbReference>
<accession>A0A9P0A761</accession>
<name>A0A9P0A761_BEMTA</name>
<dbReference type="EMBL" id="OU963863">
    <property type="protein sequence ID" value="CAH0384792.1"/>
    <property type="molecule type" value="Genomic_DNA"/>
</dbReference>
<reference evidence="1" key="1">
    <citation type="submission" date="2021-12" db="EMBL/GenBank/DDBJ databases">
        <authorList>
            <person name="King R."/>
        </authorList>
    </citation>
    <scope>NUCLEOTIDE SEQUENCE</scope>
</reference>
<dbReference type="PANTHER" id="PTHR46579:SF1">
    <property type="entry name" value="F5_8 TYPE C DOMAIN-CONTAINING PROTEIN"/>
    <property type="match status" value="1"/>
</dbReference>
<evidence type="ECO:0000313" key="2">
    <source>
        <dbReference type="Proteomes" id="UP001152759"/>
    </source>
</evidence>
<dbReference type="PANTHER" id="PTHR46579">
    <property type="entry name" value="F5/8 TYPE C DOMAIN-CONTAINING PROTEIN-RELATED"/>
    <property type="match status" value="1"/>
</dbReference>
<sequence>MQKFNEEFEELYGINFMTYNVHSTMHLEKAVSMCGPLWTNFAFPFEGGNGFLLNLVTGSNGVPIQIARKYGASISLPDIIREHPKLHDDVIEFYDRMMSHYQPRLKAPSSFHGVIVVGNPIQKLFIPTAEEITLLTEMNVPVNDLYWLKRVIYKGFSFASSAIVSQADPSSTESNKTKKKDDTLVRLSSGILARIQALIYSPSVSEGTVYALLNRINLSPTTCLVPHIKSCRVYLFDNQKLLIPVTEFEAKCMILKRSNTEKFITECFYKFDRD</sequence>
<protein>
    <submittedName>
        <fullName evidence="1">Uncharacterized protein</fullName>
    </submittedName>
</protein>
<proteinExistence type="predicted"/>
<organism evidence="1 2">
    <name type="scientific">Bemisia tabaci</name>
    <name type="common">Sweetpotato whitefly</name>
    <name type="synonym">Aleurodes tabaci</name>
    <dbReference type="NCBI Taxonomy" id="7038"/>
    <lineage>
        <taxon>Eukaryota</taxon>
        <taxon>Metazoa</taxon>
        <taxon>Ecdysozoa</taxon>
        <taxon>Arthropoda</taxon>
        <taxon>Hexapoda</taxon>
        <taxon>Insecta</taxon>
        <taxon>Pterygota</taxon>
        <taxon>Neoptera</taxon>
        <taxon>Paraneoptera</taxon>
        <taxon>Hemiptera</taxon>
        <taxon>Sternorrhyncha</taxon>
        <taxon>Aleyrodoidea</taxon>
        <taxon>Aleyrodidae</taxon>
        <taxon>Aleyrodinae</taxon>
        <taxon>Bemisia</taxon>
    </lineage>
</organism>
<keyword evidence="2" id="KW-1185">Reference proteome</keyword>
<gene>
    <name evidence="1" type="ORF">BEMITA_LOCUS4085</name>
</gene>
<evidence type="ECO:0000313" key="1">
    <source>
        <dbReference type="EMBL" id="CAH0384792.1"/>
    </source>
</evidence>
<dbReference type="AlphaFoldDB" id="A0A9P0A761"/>